<proteinExistence type="predicted"/>
<dbReference type="AlphaFoldDB" id="A0A6G9YIM7"/>
<evidence type="ECO:0000313" key="3">
    <source>
        <dbReference type="Proteomes" id="UP000503540"/>
    </source>
</evidence>
<accession>A0A6G9YIM7</accession>
<dbReference type="InterPro" id="IPR037401">
    <property type="entry name" value="SnoaL-like"/>
</dbReference>
<reference evidence="2 3" key="1">
    <citation type="journal article" date="2019" name="ACS Chem. Biol.">
        <title>Identification and Mobilization of a Cryptic Antibiotic Biosynthesis Gene Locus from a Human-Pathogenic Nocardia Isolate.</title>
        <authorList>
            <person name="Herisse M."/>
            <person name="Ishida K."/>
            <person name="Porter J.L."/>
            <person name="Howden B."/>
            <person name="Hertweck C."/>
            <person name="Stinear T.P."/>
            <person name="Pidot S.J."/>
        </authorList>
    </citation>
    <scope>NUCLEOTIDE SEQUENCE [LARGE SCALE GENOMIC DNA]</scope>
    <source>
        <strain evidence="2 3">AUSMDU00012717</strain>
    </source>
</reference>
<dbReference type="InterPro" id="IPR032710">
    <property type="entry name" value="NTF2-like_dom_sf"/>
</dbReference>
<sequence length="163" mass="17594">MPGKLGRGPANPLANVTGMSEISDVADRLAIIETITKMFVYCDQKRWDDLLGVFTEKVDFDGGFGGAAAVRDAADIVGDWRTGLGDLDALQHQSGNHLIELRGDTAKVHADSIAVHVKNDAVHGKTRTFIGSYDLAVERGGDGWRVSKFHYLLKAIEGNADLT</sequence>
<dbReference type="SUPFAM" id="SSF54427">
    <property type="entry name" value="NTF2-like"/>
    <property type="match status" value="1"/>
</dbReference>
<evidence type="ECO:0000259" key="1">
    <source>
        <dbReference type="Pfam" id="PF13577"/>
    </source>
</evidence>
<organism evidence="2 3">
    <name type="scientific">Nocardia arthritidis</name>
    <dbReference type="NCBI Taxonomy" id="228602"/>
    <lineage>
        <taxon>Bacteria</taxon>
        <taxon>Bacillati</taxon>
        <taxon>Actinomycetota</taxon>
        <taxon>Actinomycetes</taxon>
        <taxon>Mycobacteriales</taxon>
        <taxon>Nocardiaceae</taxon>
        <taxon>Nocardia</taxon>
    </lineage>
</organism>
<protein>
    <submittedName>
        <fullName evidence="2">Nuclear transport factor 2 family protein</fullName>
    </submittedName>
</protein>
<dbReference type="EMBL" id="CP046172">
    <property type="protein sequence ID" value="QIS13109.1"/>
    <property type="molecule type" value="Genomic_DNA"/>
</dbReference>
<dbReference type="Proteomes" id="UP000503540">
    <property type="component" value="Chromosome"/>
</dbReference>
<name>A0A6G9YIM7_9NOCA</name>
<keyword evidence="3" id="KW-1185">Reference proteome</keyword>
<dbReference type="KEGG" id="nah:F5544_26275"/>
<evidence type="ECO:0000313" key="2">
    <source>
        <dbReference type="EMBL" id="QIS13109.1"/>
    </source>
</evidence>
<gene>
    <name evidence="2" type="ORF">F5544_26275</name>
</gene>
<dbReference type="Gene3D" id="3.10.450.50">
    <property type="match status" value="1"/>
</dbReference>
<feature type="domain" description="SnoaL-like" evidence="1">
    <location>
        <begin position="25"/>
        <end position="149"/>
    </location>
</feature>
<dbReference type="Pfam" id="PF13577">
    <property type="entry name" value="SnoaL_4"/>
    <property type="match status" value="1"/>
</dbReference>